<sequence length="248" mass="26634">MNETASIAPPATDSSMADAVERAVQQRHSCRGFRPDPVPRTLIERILRISQSTPSWCNSQAWQLVVTEGQATPDFRTALFAEASRRMADPGADQGAPDFPTPERYDGIYAERRRACGLALYQSLGIAREDRAGAARAMLNNFDLFGAPHVMIVTTPRDLGPYGAVDCGGFVSTFMTVAQAHGVATIAQGALATYSQFVRAHFGIGDDRLLLCGISFGYEDSAAPANGFRTGRASLDEVVSWRTGAEAG</sequence>
<comment type="caution">
    <text evidence="7">The sequence shown here is derived from an EMBL/GenBank/DDBJ whole genome shotgun (WGS) entry which is preliminary data.</text>
</comment>
<evidence type="ECO:0000256" key="5">
    <source>
        <dbReference type="ARBA" id="ARBA00023002"/>
    </source>
</evidence>
<proteinExistence type="inferred from homology"/>
<keyword evidence="4" id="KW-0288">FMN</keyword>
<comment type="similarity">
    <text evidence="2">Belongs to the nitroreductase family.</text>
</comment>
<evidence type="ECO:0000259" key="6">
    <source>
        <dbReference type="Pfam" id="PF00881"/>
    </source>
</evidence>
<evidence type="ECO:0000256" key="3">
    <source>
        <dbReference type="ARBA" id="ARBA00022630"/>
    </source>
</evidence>
<evidence type="ECO:0000256" key="1">
    <source>
        <dbReference type="ARBA" id="ARBA00001917"/>
    </source>
</evidence>
<keyword evidence="8" id="KW-1185">Reference proteome</keyword>
<evidence type="ECO:0000313" key="7">
    <source>
        <dbReference type="EMBL" id="PCE42767.1"/>
    </source>
</evidence>
<dbReference type="PANTHER" id="PTHR43673">
    <property type="entry name" value="NAD(P)H NITROREDUCTASE YDGI-RELATED"/>
    <property type="match status" value="1"/>
</dbReference>
<name>A0A2A4FYI4_9SPHN</name>
<reference evidence="7 8" key="1">
    <citation type="submission" date="2017-09" db="EMBL/GenBank/DDBJ databases">
        <title>The Catabolism of 3,6-Dichlorosalicylic acid is Initiated by the Cytochrome P450 Monooxygenase DsmABC in Rhizorhabdus dicambivorans Ndbn-20.</title>
        <authorList>
            <person name="Na L."/>
        </authorList>
    </citation>
    <scope>NUCLEOTIDE SEQUENCE [LARGE SCALE GENOMIC DNA]</scope>
    <source>
        <strain evidence="7 8">Ndbn-20m</strain>
    </source>
</reference>
<keyword evidence="3" id="KW-0285">Flavoprotein</keyword>
<feature type="domain" description="Nitroreductase" evidence="6">
    <location>
        <begin position="25"/>
        <end position="218"/>
    </location>
</feature>
<dbReference type="EMBL" id="NWUF01000006">
    <property type="protein sequence ID" value="PCE42767.1"/>
    <property type="molecule type" value="Genomic_DNA"/>
</dbReference>
<dbReference type="InterPro" id="IPR029479">
    <property type="entry name" value="Nitroreductase"/>
</dbReference>
<dbReference type="InterPro" id="IPR000415">
    <property type="entry name" value="Nitroreductase-like"/>
</dbReference>
<evidence type="ECO:0000313" key="8">
    <source>
        <dbReference type="Proteomes" id="UP000218934"/>
    </source>
</evidence>
<gene>
    <name evidence="7" type="ORF">COO09_07980</name>
</gene>
<dbReference type="PANTHER" id="PTHR43673:SF2">
    <property type="entry name" value="NITROREDUCTASE"/>
    <property type="match status" value="1"/>
</dbReference>
<dbReference type="SUPFAM" id="SSF55469">
    <property type="entry name" value="FMN-dependent nitroreductase-like"/>
    <property type="match status" value="1"/>
</dbReference>
<accession>A0A2A4FYI4</accession>
<dbReference type="AlphaFoldDB" id="A0A2A4FYI4"/>
<dbReference type="Proteomes" id="UP000218934">
    <property type="component" value="Unassembled WGS sequence"/>
</dbReference>
<dbReference type="CDD" id="cd02136">
    <property type="entry name" value="PnbA_NfnB-like"/>
    <property type="match status" value="1"/>
</dbReference>
<comment type="cofactor">
    <cofactor evidence="1">
        <name>FMN</name>
        <dbReference type="ChEBI" id="CHEBI:58210"/>
    </cofactor>
</comment>
<dbReference type="RefSeq" id="WP_096616466.1">
    <property type="nucleotide sequence ID" value="NZ_NWUF01000006.1"/>
</dbReference>
<dbReference type="Pfam" id="PF00881">
    <property type="entry name" value="Nitroreductase"/>
    <property type="match status" value="1"/>
</dbReference>
<dbReference type="Gene3D" id="3.40.109.10">
    <property type="entry name" value="NADH Oxidase"/>
    <property type="match status" value="1"/>
</dbReference>
<evidence type="ECO:0000256" key="4">
    <source>
        <dbReference type="ARBA" id="ARBA00022643"/>
    </source>
</evidence>
<evidence type="ECO:0000256" key="2">
    <source>
        <dbReference type="ARBA" id="ARBA00007118"/>
    </source>
</evidence>
<keyword evidence="5" id="KW-0560">Oxidoreductase</keyword>
<protein>
    <submittedName>
        <fullName evidence="7">Nitroreductase</fullName>
    </submittedName>
</protein>
<dbReference type="GO" id="GO:0016491">
    <property type="term" value="F:oxidoreductase activity"/>
    <property type="evidence" value="ECO:0007669"/>
    <property type="project" value="UniProtKB-KW"/>
</dbReference>
<organism evidence="7 8">
    <name type="scientific">Rhizorhabdus dicambivorans</name>
    <dbReference type="NCBI Taxonomy" id="1850238"/>
    <lineage>
        <taxon>Bacteria</taxon>
        <taxon>Pseudomonadati</taxon>
        <taxon>Pseudomonadota</taxon>
        <taxon>Alphaproteobacteria</taxon>
        <taxon>Sphingomonadales</taxon>
        <taxon>Sphingomonadaceae</taxon>
        <taxon>Rhizorhabdus</taxon>
    </lineage>
</organism>